<protein>
    <submittedName>
        <fullName evidence="1">Uncharacterized protein</fullName>
    </submittedName>
</protein>
<keyword evidence="2" id="KW-1185">Reference proteome</keyword>
<gene>
    <name evidence="1" type="ORF">O6H91_07G130600</name>
</gene>
<organism evidence="1 2">
    <name type="scientific">Diphasiastrum complanatum</name>
    <name type="common">Issler's clubmoss</name>
    <name type="synonym">Lycopodium complanatum</name>
    <dbReference type="NCBI Taxonomy" id="34168"/>
    <lineage>
        <taxon>Eukaryota</taxon>
        <taxon>Viridiplantae</taxon>
        <taxon>Streptophyta</taxon>
        <taxon>Embryophyta</taxon>
        <taxon>Tracheophyta</taxon>
        <taxon>Lycopodiopsida</taxon>
        <taxon>Lycopodiales</taxon>
        <taxon>Lycopodiaceae</taxon>
        <taxon>Lycopodioideae</taxon>
        <taxon>Diphasiastrum</taxon>
    </lineage>
</organism>
<evidence type="ECO:0000313" key="1">
    <source>
        <dbReference type="EMBL" id="KAJ7551027.1"/>
    </source>
</evidence>
<sequence>MMAQLPRRKLGSQGLEVSVLGLGCMGLSFAYGQPTSDEDGIALLQHAFQNGVTFYDTADMYGPFTNEVLVGKALKTIPREKVQLATKFGNKLSANGVWEVNGSPEYVREACEASLIRLGVDYIDLYYQHRVDTNVPIEETMGELKKLVEEGKIKYIGLSEAGVDTIRRAHAIHPITAVQLEWSLWSRDIEDAIIPTCRELGIGIVPYSPLGRGFFAGKAVVEKLDKKDKEDIRTATYPRFSEENLEKNKVIYERFASLANKLHCTPSQLALAWVLHQGNDVVPIPGTTKIKNLDGNLASLNVKLSDKELEEVSRAVPSEEVAGNRVSEKYLKLTWMYAQTPPYIPKA</sequence>
<accession>A0ACC2DAR7</accession>
<name>A0ACC2DAR7_DIPCM</name>
<comment type="caution">
    <text evidence="1">The sequence shown here is derived from an EMBL/GenBank/DDBJ whole genome shotgun (WGS) entry which is preliminary data.</text>
</comment>
<dbReference type="EMBL" id="CM055098">
    <property type="protein sequence ID" value="KAJ7551027.1"/>
    <property type="molecule type" value="Genomic_DNA"/>
</dbReference>
<reference evidence="2" key="1">
    <citation type="journal article" date="2024" name="Proc. Natl. Acad. Sci. U.S.A.">
        <title>Extraordinary preservation of gene collinearity over three hundred million years revealed in homosporous lycophytes.</title>
        <authorList>
            <person name="Li C."/>
            <person name="Wickell D."/>
            <person name="Kuo L.Y."/>
            <person name="Chen X."/>
            <person name="Nie B."/>
            <person name="Liao X."/>
            <person name="Peng D."/>
            <person name="Ji J."/>
            <person name="Jenkins J."/>
            <person name="Williams M."/>
            <person name="Shu S."/>
            <person name="Plott C."/>
            <person name="Barry K."/>
            <person name="Rajasekar S."/>
            <person name="Grimwood J."/>
            <person name="Han X."/>
            <person name="Sun S."/>
            <person name="Hou Z."/>
            <person name="He W."/>
            <person name="Dai G."/>
            <person name="Sun C."/>
            <person name="Schmutz J."/>
            <person name="Leebens-Mack J.H."/>
            <person name="Li F.W."/>
            <person name="Wang L."/>
        </authorList>
    </citation>
    <scope>NUCLEOTIDE SEQUENCE [LARGE SCALE GENOMIC DNA]</scope>
    <source>
        <strain evidence="2">cv. PW_Plant_1</strain>
    </source>
</reference>
<proteinExistence type="predicted"/>
<evidence type="ECO:0000313" key="2">
    <source>
        <dbReference type="Proteomes" id="UP001162992"/>
    </source>
</evidence>
<dbReference type="Proteomes" id="UP001162992">
    <property type="component" value="Chromosome 7"/>
</dbReference>